<feature type="compositionally biased region" description="Acidic residues" evidence="1">
    <location>
        <begin position="102"/>
        <end position="128"/>
    </location>
</feature>
<organism evidence="3 4">
    <name type="scientific">Cellulomonas bogoriensis 69B4 = DSM 16987</name>
    <dbReference type="NCBI Taxonomy" id="1386082"/>
    <lineage>
        <taxon>Bacteria</taxon>
        <taxon>Bacillati</taxon>
        <taxon>Actinomycetota</taxon>
        <taxon>Actinomycetes</taxon>
        <taxon>Micrococcales</taxon>
        <taxon>Cellulomonadaceae</taxon>
        <taxon>Cellulomonas</taxon>
    </lineage>
</organism>
<dbReference type="EMBL" id="AXCZ01000025">
    <property type="protein sequence ID" value="KGM13785.1"/>
    <property type="molecule type" value="Genomic_DNA"/>
</dbReference>
<reference evidence="3 4" key="1">
    <citation type="submission" date="2013-08" db="EMBL/GenBank/DDBJ databases">
        <title>Genome sequencing of Cellulomonas bogoriensis 69B4.</title>
        <authorList>
            <person name="Chen F."/>
            <person name="Li Y."/>
            <person name="Wang G."/>
        </authorList>
    </citation>
    <scope>NUCLEOTIDE SEQUENCE [LARGE SCALE GENOMIC DNA]</scope>
    <source>
        <strain evidence="3 4">69B4</strain>
    </source>
</reference>
<feature type="non-terminal residue" evidence="3">
    <location>
        <position position="277"/>
    </location>
</feature>
<evidence type="ECO:0000256" key="2">
    <source>
        <dbReference type="SAM" id="Phobius"/>
    </source>
</evidence>
<keyword evidence="2" id="KW-0812">Transmembrane</keyword>
<feature type="transmembrane region" description="Helical" evidence="2">
    <location>
        <begin position="189"/>
        <end position="211"/>
    </location>
</feature>
<comment type="caution">
    <text evidence="3">The sequence shown here is derived from an EMBL/GenBank/DDBJ whole genome shotgun (WGS) entry which is preliminary data.</text>
</comment>
<keyword evidence="4" id="KW-1185">Reference proteome</keyword>
<evidence type="ECO:0000256" key="1">
    <source>
        <dbReference type="SAM" id="MobiDB-lite"/>
    </source>
</evidence>
<keyword evidence="2" id="KW-0472">Membrane</keyword>
<keyword evidence="2" id="KW-1133">Transmembrane helix</keyword>
<feature type="compositionally biased region" description="Basic and acidic residues" evidence="1">
    <location>
        <begin position="218"/>
        <end position="237"/>
    </location>
</feature>
<proteinExistence type="predicted"/>
<evidence type="ECO:0000313" key="3">
    <source>
        <dbReference type="EMBL" id="KGM13785.1"/>
    </source>
</evidence>
<dbReference type="Proteomes" id="UP000054314">
    <property type="component" value="Unassembled WGS sequence"/>
</dbReference>
<evidence type="ECO:0000313" key="4">
    <source>
        <dbReference type="Proteomes" id="UP000054314"/>
    </source>
</evidence>
<gene>
    <name evidence="3" type="ORF">N869_10170</name>
</gene>
<feature type="region of interest" description="Disordered" evidence="1">
    <location>
        <begin position="84"/>
        <end position="140"/>
    </location>
</feature>
<sequence length="277" mass="28838">MLGLVAAGLAVASATAWRPADSLVASAQSGATLVMTEPGVLDVAAQQVTLRAQGQGEALVVALGRTEDVEAWIGDDAHTRVTGLQDASTLATRDVAARQPEPDDEAGDEDAEEQAEEDGEEGTEEEAVEPPPDPRGSDLWVTEIVGDGSVDLEWAAEQGRWSVLVATVGEGAEPATLTLTWPQEVRTPWLGPGVAVGIALVLAGALWWVLILREGRPRARRGDREGRGAPGRREEPVAHGAPGRDTSSEERPVRTPAPSAAAPHHRAPSGPAPADVG</sequence>
<protein>
    <submittedName>
        <fullName evidence="3">Uncharacterized protein</fullName>
    </submittedName>
</protein>
<name>A0A0A0C0U5_9CELL</name>
<feature type="compositionally biased region" description="Low complexity" evidence="1">
    <location>
        <begin position="256"/>
        <end position="277"/>
    </location>
</feature>
<accession>A0A0A0C0U5</accession>
<dbReference type="AlphaFoldDB" id="A0A0A0C0U5"/>
<feature type="region of interest" description="Disordered" evidence="1">
    <location>
        <begin position="218"/>
        <end position="277"/>
    </location>
</feature>